<dbReference type="EMBL" id="JAQQWP010000008">
    <property type="protein sequence ID" value="KAK8104921.1"/>
    <property type="molecule type" value="Genomic_DNA"/>
</dbReference>
<keyword evidence="3" id="KW-1185">Reference proteome</keyword>
<reference evidence="2 3" key="1">
    <citation type="submission" date="2023-01" db="EMBL/GenBank/DDBJ databases">
        <title>Analysis of 21 Apiospora genomes using comparative genomics revels a genus with tremendous synthesis potential of carbohydrate active enzymes and secondary metabolites.</title>
        <authorList>
            <person name="Sorensen T."/>
        </authorList>
    </citation>
    <scope>NUCLEOTIDE SEQUENCE [LARGE SCALE GENOMIC DNA]</scope>
    <source>
        <strain evidence="2 3">CBS 117206</strain>
    </source>
</reference>
<accession>A0AAW0QID6</accession>
<evidence type="ECO:0000313" key="3">
    <source>
        <dbReference type="Proteomes" id="UP001392437"/>
    </source>
</evidence>
<sequence>MNQPTHRPVIHTALAPLAHRPDAAAVDVKYKRHGDEHTREAPEDALAGPDANAAVERRDATPRGNATAKQVRRNVLAATALAAYAWNVSTR</sequence>
<evidence type="ECO:0000256" key="1">
    <source>
        <dbReference type="SAM" id="MobiDB-lite"/>
    </source>
</evidence>
<comment type="caution">
    <text evidence="2">The sequence shown here is derived from an EMBL/GenBank/DDBJ whole genome shotgun (WGS) entry which is preliminary data.</text>
</comment>
<protein>
    <submittedName>
        <fullName evidence="2">Uncharacterized protein</fullName>
    </submittedName>
</protein>
<organism evidence="2 3">
    <name type="scientific">Apiospora kogelbergensis</name>
    <dbReference type="NCBI Taxonomy" id="1337665"/>
    <lineage>
        <taxon>Eukaryota</taxon>
        <taxon>Fungi</taxon>
        <taxon>Dikarya</taxon>
        <taxon>Ascomycota</taxon>
        <taxon>Pezizomycotina</taxon>
        <taxon>Sordariomycetes</taxon>
        <taxon>Xylariomycetidae</taxon>
        <taxon>Amphisphaeriales</taxon>
        <taxon>Apiosporaceae</taxon>
        <taxon>Apiospora</taxon>
    </lineage>
</organism>
<name>A0AAW0QID6_9PEZI</name>
<proteinExistence type="predicted"/>
<feature type="region of interest" description="Disordered" evidence="1">
    <location>
        <begin position="31"/>
        <end position="68"/>
    </location>
</feature>
<gene>
    <name evidence="2" type="ORF">PG999_008280</name>
</gene>
<dbReference type="Proteomes" id="UP001392437">
    <property type="component" value="Unassembled WGS sequence"/>
</dbReference>
<evidence type="ECO:0000313" key="2">
    <source>
        <dbReference type="EMBL" id="KAK8104921.1"/>
    </source>
</evidence>
<feature type="compositionally biased region" description="Basic and acidic residues" evidence="1">
    <location>
        <begin position="33"/>
        <end position="42"/>
    </location>
</feature>
<dbReference type="AlphaFoldDB" id="A0AAW0QID6"/>